<protein>
    <submittedName>
        <fullName evidence="2">Uncharacterized protein</fullName>
    </submittedName>
</protein>
<evidence type="ECO:0000256" key="1">
    <source>
        <dbReference type="SAM" id="MobiDB-lite"/>
    </source>
</evidence>
<evidence type="ECO:0000313" key="2">
    <source>
        <dbReference type="EMBL" id="QCC55353.1"/>
    </source>
</evidence>
<feature type="compositionally biased region" description="Basic and acidic residues" evidence="1">
    <location>
        <begin position="168"/>
        <end position="180"/>
    </location>
</feature>
<feature type="region of interest" description="Disordered" evidence="1">
    <location>
        <begin position="153"/>
        <end position="180"/>
    </location>
</feature>
<name>A0A4D6HN29_9EURY</name>
<organism evidence="2 3">
    <name type="scientific">Natronorubrum bangense</name>
    <dbReference type="NCBI Taxonomy" id="61858"/>
    <lineage>
        <taxon>Archaea</taxon>
        <taxon>Methanobacteriati</taxon>
        <taxon>Methanobacteriota</taxon>
        <taxon>Stenosarchaea group</taxon>
        <taxon>Halobacteria</taxon>
        <taxon>Halobacteriales</taxon>
        <taxon>Natrialbaceae</taxon>
        <taxon>Natronorubrum</taxon>
    </lineage>
</organism>
<reference evidence="2 3" key="1">
    <citation type="journal article" date="2019" name="Nat. Commun.">
        <title>A new type of DNA phosphorothioation-based antiviral system in archaea.</title>
        <authorList>
            <person name="Xiong L."/>
            <person name="Liu S."/>
            <person name="Chen S."/>
            <person name="Xiao Y."/>
            <person name="Zhu B."/>
            <person name="Gao Y."/>
            <person name="Zhang Y."/>
            <person name="Chen B."/>
            <person name="Luo J."/>
            <person name="Deng Z."/>
            <person name="Chen X."/>
            <person name="Wang L."/>
            <person name="Chen S."/>
        </authorList>
    </citation>
    <scope>NUCLEOTIDE SEQUENCE [LARGE SCALE GENOMIC DNA]</scope>
    <source>
        <strain evidence="2 3">JCM 10635</strain>
    </source>
</reference>
<dbReference type="EMBL" id="CP031305">
    <property type="protein sequence ID" value="QCC55353.1"/>
    <property type="molecule type" value="Genomic_DNA"/>
</dbReference>
<dbReference type="AlphaFoldDB" id="A0A4D6HN29"/>
<accession>A0A4D6HN29</accession>
<feature type="compositionally biased region" description="Basic and acidic residues" evidence="1">
    <location>
        <begin position="82"/>
        <end position="91"/>
    </location>
</feature>
<dbReference type="Proteomes" id="UP000296822">
    <property type="component" value="Chromosome"/>
</dbReference>
<dbReference type="KEGG" id="nbg:DV706_13295"/>
<proteinExistence type="predicted"/>
<feature type="region of interest" description="Disordered" evidence="1">
    <location>
        <begin position="81"/>
        <end position="101"/>
    </location>
</feature>
<sequence length="180" mass="20141">MMLTTLGEAVDKTIRQLRYRIQDAPDAPFDPDEWEYIGVYAGTDERATPHFHLLVYIDGDVSESLFNPVVDTFVSSCEYAPDDGRGNRPDEGAVEIRGNGDESIPYADRETLLSEKSYTGQNSQGAVYILTQLPHLRDVDKMARDELLHSATTDAWGGHPFRSSVPKSDIDEKYLPSDPM</sequence>
<gene>
    <name evidence="2" type="ORF">DV706_13295</name>
</gene>
<evidence type="ECO:0000313" key="3">
    <source>
        <dbReference type="Proteomes" id="UP000296822"/>
    </source>
</evidence>